<keyword evidence="2" id="KW-1185">Reference proteome</keyword>
<evidence type="ECO:0000313" key="1">
    <source>
        <dbReference type="EMBL" id="XAM17809.1"/>
    </source>
</evidence>
<dbReference type="RefSeq" id="WP_295701863.1">
    <property type="nucleotide sequence ID" value="NZ_CP145316.1"/>
</dbReference>
<sequence>MNKCLGVKILCLCIFCVMSLYGVGIDVNPDKRGWHIELKRIAANVSSTSIQGQTEYESFSDSRISGDSQLIGQGYFDLGVDFYAPRYVIFNSALAEYGRTILVRGNERINNTTLDRILISTDYTHRIWYVPTFVGGFEVGPFLKANYQSGFEDRRQIVRLNAGAKLFDGVYLKDLHINIFTEEDFAKSTASKNYGWESGIKIEYKFSKDSKFYYYTNLRHYLHSSAPESYNPLYQLEIEARVDTKLYKKLAIAPFVKYYALQGRYIDEIGSNLFIGFSLSFGYTFLDATKRTEQRVL</sequence>
<name>A0ABZ3F6W9_9HELI</name>
<reference evidence="1 2" key="1">
    <citation type="submission" date="2024-02" db="EMBL/GenBank/DDBJ databases">
        <title>Genome and pathogenicity analysis of Helicobacter mastomyrinus isolated from mice.</title>
        <authorList>
            <person name="Zhu L."/>
        </authorList>
    </citation>
    <scope>NUCLEOTIDE SEQUENCE [LARGE SCALE GENOMIC DNA]</scope>
    <source>
        <strain evidence="1 2">Hm-17</strain>
    </source>
</reference>
<dbReference type="EMBL" id="CP145316">
    <property type="protein sequence ID" value="XAM17809.1"/>
    <property type="molecule type" value="Genomic_DNA"/>
</dbReference>
<protein>
    <submittedName>
        <fullName evidence="1">Uncharacterized protein</fullName>
    </submittedName>
</protein>
<organism evidence="1 2">
    <name type="scientific">Helicobacter mastomyrinus</name>
    <dbReference type="NCBI Taxonomy" id="287948"/>
    <lineage>
        <taxon>Bacteria</taxon>
        <taxon>Pseudomonadati</taxon>
        <taxon>Campylobacterota</taxon>
        <taxon>Epsilonproteobacteria</taxon>
        <taxon>Campylobacterales</taxon>
        <taxon>Helicobacteraceae</taxon>
        <taxon>Helicobacter</taxon>
    </lineage>
</organism>
<dbReference type="Proteomes" id="UP001434737">
    <property type="component" value="Chromosome"/>
</dbReference>
<evidence type="ECO:0000313" key="2">
    <source>
        <dbReference type="Proteomes" id="UP001434737"/>
    </source>
</evidence>
<proteinExistence type="predicted"/>
<accession>A0ABZ3F6W9</accession>
<gene>
    <name evidence="1" type="ORF">V3I05_08975</name>
</gene>